<organism evidence="1 2">
    <name type="scientific">Methylophaga nitratireducenticrescens</name>
    <dbReference type="NCBI Taxonomy" id="754476"/>
    <lineage>
        <taxon>Bacteria</taxon>
        <taxon>Pseudomonadati</taxon>
        <taxon>Pseudomonadota</taxon>
        <taxon>Gammaproteobacteria</taxon>
        <taxon>Thiotrichales</taxon>
        <taxon>Piscirickettsiaceae</taxon>
        <taxon>Methylophaga</taxon>
    </lineage>
</organism>
<gene>
    <name evidence="1" type="ordered locus">Q7A_2691</name>
</gene>
<evidence type="ECO:0000313" key="1">
    <source>
        <dbReference type="EMBL" id="AFI85479.1"/>
    </source>
</evidence>
<keyword evidence="2" id="KW-1185">Reference proteome</keyword>
<dbReference type="PATRIC" id="fig|754476.3.peg.2639"/>
<accession>I1XM60</accession>
<protein>
    <submittedName>
        <fullName evidence="1">Uncharacterized protein</fullName>
    </submittedName>
</protein>
<dbReference type="HOGENOM" id="CLU_3272664_0_0_6"/>
<sequence>MIFIGRLQFVGFHCIQPNLRPVVNFYNLMRYYIPGKNAPFI</sequence>
<dbReference type="EMBL" id="CP003390">
    <property type="protein sequence ID" value="AFI85479.1"/>
    <property type="molecule type" value="Genomic_DNA"/>
</dbReference>
<reference evidence="1 2" key="2">
    <citation type="journal article" date="2013" name="Int. J. Syst. Evol. Microbiol.">
        <title>Methylophaga nitratireducenticrescens sp. nov. and Methylophaga frappieri sp. nov., isolated from the biofilm of the methanol-fed denitrification system treating the seawater at the Montreal Biodome.</title>
        <authorList>
            <person name="Villeneuve C."/>
            <person name="Martineau C."/>
            <person name="Mauffrey F."/>
            <person name="Villemur R."/>
        </authorList>
    </citation>
    <scope>NUCLEOTIDE SEQUENCE [LARGE SCALE GENOMIC DNA]</scope>
    <source>
        <strain evidence="1 2">JAM1</strain>
    </source>
</reference>
<name>I1XM60_METNJ</name>
<dbReference type="AlphaFoldDB" id="I1XM60"/>
<dbReference type="STRING" id="754476.Q7A_2691"/>
<reference evidence="1 2" key="1">
    <citation type="journal article" date="2012" name="J. Bacteriol.">
        <title>Complete genome sequences of Methylophaga sp. strain JAM1 and Methylophaga sp. strain JAM7.</title>
        <authorList>
            <person name="Villeneuve C."/>
            <person name="Martineau C."/>
            <person name="Mauffrey F."/>
            <person name="Villemur R."/>
        </authorList>
    </citation>
    <scope>NUCLEOTIDE SEQUENCE [LARGE SCALE GENOMIC DNA]</scope>
    <source>
        <strain evidence="1 2">JAM1</strain>
    </source>
</reference>
<proteinExistence type="predicted"/>
<evidence type="ECO:0000313" key="2">
    <source>
        <dbReference type="Proteomes" id="UP000009144"/>
    </source>
</evidence>
<dbReference type="Proteomes" id="UP000009144">
    <property type="component" value="Chromosome"/>
</dbReference>